<keyword evidence="7" id="KW-0662">Pyridine nucleotide biosynthesis</keyword>
<evidence type="ECO:0000256" key="2">
    <source>
        <dbReference type="ARBA" id="ARBA00004893"/>
    </source>
</evidence>
<evidence type="ECO:0000259" key="15">
    <source>
        <dbReference type="Pfam" id="PF01729"/>
    </source>
</evidence>
<evidence type="ECO:0000256" key="7">
    <source>
        <dbReference type="ARBA" id="ARBA00022642"/>
    </source>
</evidence>
<dbReference type="CDD" id="cd01572">
    <property type="entry name" value="QPRTase"/>
    <property type="match status" value="1"/>
</dbReference>
<dbReference type="Proteomes" id="UP000266615">
    <property type="component" value="Unassembled WGS sequence"/>
</dbReference>
<dbReference type="GO" id="GO:0005737">
    <property type="term" value="C:cytoplasm"/>
    <property type="evidence" value="ECO:0007669"/>
    <property type="project" value="TreeGrafter"/>
</dbReference>
<accession>A0A3A4F141</accession>
<evidence type="ECO:0000256" key="6">
    <source>
        <dbReference type="ARBA" id="ARBA00020990"/>
    </source>
</evidence>
<evidence type="ECO:0000256" key="4">
    <source>
        <dbReference type="ARBA" id="ARBA00011218"/>
    </source>
</evidence>
<comment type="similarity">
    <text evidence="3 13">Belongs to the NadC/ModD family.</text>
</comment>
<dbReference type="InterPro" id="IPR022412">
    <property type="entry name" value="Quinolinate_PRibosylTrfase_N"/>
</dbReference>
<feature type="binding site" evidence="14">
    <location>
        <position position="207"/>
    </location>
    <ligand>
        <name>substrate</name>
    </ligand>
</feature>
<dbReference type="InterPro" id="IPR013785">
    <property type="entry name" value="Aldolase_TIM"/>
</dbReference>
<comment type="caution">
    <text evidence="17">The sequence shown here is derived from an EMBL/GenBank/DDBJ whole genome shotgun (WGS) entry which is preliminary data.</text>
</comment>
<dbReference type="OrthoDB" id="9782546at2"/>
<dbReference type="EC" id="2.4.2.19" evidence="5"/>
<dbReference type="FunFam" id="3.90.1170.20:FF:000001">
    <property type="entry name" value="Nicotinate-nucleotide diphosphorylase (Carboxylating)"/>
    <property type="match status" value="1"/>
</dbReference>
<protein>
    <recommendedName>
        <fullName evidence="6">Nicotinate-nucleotide pyrophosphorylase [carboxylating]</fullName>
        <ecNumber evidence="5">2.4.2.19</ecNumber>
    </recommendedName>
    <alternativeName>
        <fullName evidence="12">Probable nicotinate-nucleotide pyrophosphorylase [carboxylating]</fullName>
    </alternativeName>
    <alternativeName>
        <fullName evidence="10">Quinolinate phosphoribosyltransferase [decarboxylating]</fullName>
    </alternativeName>
</protein>
<comment type="pathway">
    <text evidence="2">Cofactor biosynthesis; NAD(+) biosynthesis; nicotinate D-ribonucleotide from quinolinate: step 1/1.</text>
</comment>
<dbReference type="SUPFAM" id="SSF54675">
    <property type="entry name" value="Nicotinate/Quinolinate PRTase N-terminal domain-like"/>
    <property type="match status" value="1"/>
</dbReference>
<comment type="subunit">
    <text evidence="4">Hexamer formed by 3 homodimers.</text>
</comment>
<dbReference type="Gene3D" id="3.20.20.70">
    <property type="entry name" value="Aldolase class I"/>
    <property type="match status" value="1"/>
</dbReference>
<dbReference type="NCBIfam" id="TIGR00078">
    <property type="entry name" value="nadC"/>
    <property type="match status" value="1"/>
</dbReference>
<evidence type="ECO:0000259" key="16">
    <source>
        <dbReference type="Pfam" id="PF02749"/>
    </source>
</evidence>
<dbReference type="FunFam" id="3.20.20.70:FF:000030">
    <property type="entry name" value="Nicotinate-nucleotide pyrophosphorylase, carboxylating"/>
    <property type="match status" value="1"/>
</dbReference>
<dbReference type="GO" id="GO:0034213">
    <property type="term" value="P:quinolinate catabolic process"/>
    <property type="evidence" value="ECO:0007669"/>
    <property type="project" value="TreeGrafter"/>
</dbReference>
<feature type="binding site" evidence="14">
    <location>
        <begin position="139"/>
        <end position="141"/>
    </location>
    <ligand>
        <name>substrate</name>
    </ligand>
</feature>
<dbReference type="Gene3D" id="3.90.1170.20">
    <property type="entry name" value="Quinolinate phosphoribosyl transferase, N-terminal domain"/>
    <property type="match status" value="1"/>
</dbReference>
<feature type="binding site" evidence="14">
    <location>
        <position position="106"/>
    </location>
    <ligand>
        <name>substrate</name>
    </ligand>
</feature>
<proteinExistence type="inferred from homology"/>
<feature type="domain" description="Quinolinate phosphoribosyl transferase C-terminal" evidence="15">
    <location>
        <begin position="118"/>
        <end position="287"/>
    </location>
</feature>
<dbReference type="UniPathway" id="UPA00253">
    <property type="reaction ID" value="UER00331"/>
</dbReference>
<evidence type="ECO:0000256" key="10">
    <source>
        <dbReference type="ARBA" id="ARBA00033102"/>
    </source>
</evidence>
<keyword evidence="9 13" id="KW-0808">Transferase</keyword>
<dbReference type="PANTHER" id="PTHR32179:SF3">
    <property type="entry name" value="NICOTINATE-NUCLEOTIDE PYROPHOSPHORYLASE [CARBOXYLATING]"/>
    <property type="match status" value="1"/>
</dbReference>
<dbReference type="InterPro" id="IPR004393">
    <property type="entry name" value="NadC"/>
</dbReference>
<gene>
    <name evidence="17" type="ORF">D3250_11435</name>
</gene>
<evidence type="ECO:0000256" key="1">
    <source>
        <dbReference type="ARBA" id="ARBA00003237"/>
    </source>
</evidence>
<dbReference type="SUPFAM" id="SSF51690">
    <property type="entry name" value="Nicotinate/Quinolinate PRTase C-terminal domain-like"/>
    <property type="match status" value="1"/>
</dbReference>
<feature type="binding site" evidence="14">
    <location>
        <position position="163"/>
    </location>
    <ligand>
        <name>substrate</name>
    </ligand>
</feature>
<comment type="function">
    <text evidence="1">Involved in the catabolism of quinolinic acid (QA).</text>
</comment>
<feature type="binding site" evidence="14">
    <location>
        <position position="173"/>
    </location>
    <ligand>
        <name>substrate</name>
    </ligand>
</feature>
<evidence type="ECO:0000256" key="11">
    <source>
        <dbReference type="ARBA" id="ARBA00047445"/>
    </source>
</evidence>
<evidence type="ECO:0000256" key="9">
    <source>
        <dbReference type="ARBA" id="ARBA00022679"/>
    </source>
</evidence>
<dbReference type="GO" id="GO:0009435">
    <property type="term" value="P:NAD+ biosynthetic process"/>
    <property type="evidence" value="ECO:0007669"/>
    <property type="project" value="UniProtKB-UniPathway"/>
</dbReference>
<keyword evidence="18" id="KW-1185">Reference proteome</keyword>
<evidence type="ECO:0000313" key="17">
    <source>
        <dbReference type="EMBL" id="RJN31431.1"/>
    </source>
</evidence>
<comment type="catalytic activity">
    <reaction evidence="11">
        <text>nicotinate beta-D-ribonucleotide + CO2 + diphosphate = quinolinate + 5-phospho-alpha-D-ribose 1-diphosphate + 2 H(+)</text>
        <dbReference type="Rhea" id="RHEA:12733"/>
        <dbReference type="ChEBI" id="CHEBI:15378"/>
        <dbReference type="ChEBI" id="CHEBI:16526"/>
        <dbReference type="ChEBI" id="CHEBI:29959"/>
        <dbReference type="ChEBI" id="CHEBI:33019"/>
        <dbReference type="ChEBI" id="CHEBI:57502"/>
        <dbReference type="ChEBI" id="CHEBI:58017"/>
        <dbReference type="EC" id="2.4.2.19"/>
    </reaction>
</comment>
<feature type="binding site" evidence="14">
    <location>
        <position position="228"/>
    </location>
    <ligand>
        <name>substrate</name>
    </ligand>
</feature>
<evidence type="ECO:0000256" key="13">
    <source>
        <dbReference type="PIRNR" id="PIRNR006250"/>
    </source>
</evidence>
<evidence type="ECO:0000256" key="8">
    <source>
        <dbReference type="ARBA" id="ARBA00022676"/>
    </source>
</evidence>
<evidence type="ECO:0000256" key="14">
    <source>
        <dbReference type="PIRSR" id="PIRSR006250-1"/>
    </source>
</evidence>
<organism evidence="17 18">
    <name type="scientific">Nesterenkonia natronophila</name>
    <dbReference type="NCBI Taxonomy" id="2174932"/>
    <lineage>
        <taxon>Bacteria</taxon>
        <taxon>Bacillati</taxon>
        <taxon>Actinomycetota</taxon>
        <taxon>Actinomycetes</taxon>
        <taxon>Micrococcales</taxon>
        <taxon>Micrococcaceae</taxon>
        <taxon>Nesterenkonia</taxon>
    </lineage>
</organism>
<dbReference type="GO" id="GO:0004514">
    <property type="term" value="F:nicotinate-nucleotide diphosphorylase (carboxylating) activity"/>
    <property type="evidence" value="ECO:0007669"/>
    <property type="project" value="UniProtKB-EC"/>
</dbReference>
<keyword evidence="8 13" id="KW-0328">Glycosyltransferase</keyword>
<dbReference type="InterPro" id="IPR037128">
    <property type="entry name" value="Quinolinate_PRibosylTase_N_sf"/>
</dbReference>
<dbReference type="EMBL" id="QYZP01000003">
    <property type="protein sequence ID" value="RJN31431.1"/>
    <property type="molecule type" value="Genomic_DNA"/>
</dbReference>
<feature type="domain" description="Quinolinate phosphoribosyl transferase N-terminal" evidence="16">
    <location>
        <begin position="31"/>
        <end position="116"/>
    </location>
</feature>
<evidence type="ECO:0000256" key="5">
    <source>
        <dbReference type="ARBA" id="ARBA00011944"/>
    </source>
</evidence>
<feature type="binding site" evidence="14">
    <location>
        <begin position="251"/>
        <end position="253"/>
    </location>
    <ligand>
        <name>substrate</name>
    </ligand>
</feature>
<name>A0A3A4F141_9MICC</name>
<dbReference type="AlphaFoldDB" id="A0A3A4F141"/>
<sequence>MNTRTGSGSLSTSHMDRVIHLALAEDVPFGDLTTEAFVPEHAQTQASLRAREPGVLSGGEVFARALQAVDGRVGVDLIHSDGAEFSAGDLLARIHGPARGILTCERTGLNLVQRMSGIATLTAQFVDAVRGTSVRITDTRKTTPGLRVLERYAVRCGGGHNHRFSLSDAVMAKDNHLAAVSASGTDLAQAIREAKTRLPHTAHIEVEVDRIGQILPALEGGANTIMVDNFGLDETAHAVQLIAGRACVEASGGVTLETVGAIARTGVDVISVGALTHSARALDLGLDFEVST</sequence>
<evidence type="ECO:0000256" key="3">
    <source>
        <dbReference type="ARBA" id="ARBA00009400"/>
    </source>
</evidence>
<evidence type="ECO:0000256" key="12">
    <source>
        <dbReference type="ARBA" id="ARBA00069173"/>
    </source>
</evidence>
<dbReference type="InterPro" id="IPR036068">
    <property type="entry name" value="Nicotinate_pribotase-like_C"/>
</dbReference>
<dbReference type="PANTHER" id="PTHR32179">
    <property type="entry name" value="NICOTINATE-NUCLEOTIDE PYROPHOSPHORYLASE [CARBOXYLATING]"/>
    <property type="match status" value="1"/>
</dbReference>
<dbReference type="Pfam" id="PF01729">
    <property type="entry name" value="QRPTase_C"/>
    <property type="match status" value="1"/>
</dbReference>
<reference evidence="17 18" key="1">
    <citation type="submission" date="2018-09" db="EMBL/GenBank/DDBJ databases">
        <title>Nesterenkonia natronophila sp. nov., an alkaliphilic actinobacteriume isolated from a soda lake, and emended description of the genus Nesterenkonia.</title>
        <authorList>
            <person name="Menes R.J."/>
            <person name="Iriarte A."/>
        </authorList>
    </citation>
    <scope>NUCLEOTIDE SEQUENCE [LARGE SCALE GENOMIC DNA]</scope>
    <source>
        <strain evidence="17 18">M8</strain>
    </source>
</reference>
<dbReference type="Pfam" id="PF02749">
    <property type="entry name" value="QRPTase_N"/>
    <property type="match status" value="1"/>
</dbReference>
<dbReference type="InterPro" id="IPR027277">
    <property type="entry name" value="NadC/ModD"/>
</dbReference>
<evidence type="ECO:0000313" key="18">
    <source>
        <dbReference type="Proteomes" id="UP000266615"/>
    </source>
</evidence>
<dbReference type="PIRSF" id="PIRSF006250">
    <property type="entry name" value="NadC_ModD"/>
    <property type="match status" value="1"/>
</dbReference>
<dbReference type="InterPro" id="IPR002638">
    <property type="entry name" value="Quinolinate_PRibosylTrfase_C"/>
</dbReference>
<feature type="binding site" evidence="14">
    <location>
        <begin position="272"/>
        <end position="274"/>
    </location>
    <ligand>
        <name>substrate</name>
    </ligand>
</feature>